<dbReference type="Proteomes" id="UP001596223">
    <property type="component" value="Unassembled WGS sequence"/>
</dbReference>
<name>A0ABW1JXA6_9NOCA</name>
<comment type="caution">
    <text evidence="2">The sequence shown here is derived from an EMBL/GenBank/DDBJ whole genome shotgun (WGS) entry which is preliminary data.</text>
</comment>
<keyword evidence="1" id="KW-0732">Signal</keyword>
<dbReference type="RefSeq" id="WP_378608953.1">
    <property type="nucleotide sequence ID" value="NZ_JBHSQN010000015.1"/>
</dbReference>
<proteinExistence type="predicted"/>
<evidence type="ECO:0000313" key="2">
    <source>
        <dbReference type="EMBL" id="MFC6013815.1"/>
    </source>
</evidence>
<evidence type="ECO:0000313" key="3">
    <source>
        <dbReference type="Proteomes" id="UP001596223"/>
    </source>
</evidence>
<reference evidence="3" key="1">
    <citation type="journal article" date="2019" name="Int. J. Syst. Evol. Microbiol.">
        <title>The Global Catalogue of Microorganisms (GCM) 10K type strain sequencing project: providing services to taxonomists for standard genome sequencing and annotation.</title>
        <authorList>
            <consortium name="The Broad Institute Genomics Platform"/>
            <consortium name="The Broad Institute Genome Sequencing Center for Infectious Disease"/>
            <person name="Wu L."/>
            <person name="Ma J."/>
        </authorList>
    </citation>
    <scope>NUCLEOTIDE SEQUENCE [LARGE SCALE GENOMIC DNA]</scope>
    <source>
        <strain evidence="3">CCUG 36956</strain>
    </source>
</reference>
<dbReference type="EMBL" id="JBHSQN010000015">
    <property type="protein sequence ID" value="MFC6013815.1"/>
    <property type="molecule type" value="Genomic_DNA"/>
</dbReference>
<organism evidence="2 3">
    <name type="scientific">Nocardia lasii</name>
    <dbReference type="NCBI Taxonomy" id="1616107"/>
    <lineage>
        <taxon>Bacteria</taxon>
        <taxon>Bacillati</taxon>
        <taxon>Actinomycetota</taxon>
        <taxon>Actinomycetes</taxon>
        <taxon>Mycobacteriales</taxon>
        <taxon>Nocardiaceae</taxon>
        <taxon>Nocardia</taxon>
    </lineage>
</organism>
<gene>
    <name evidence="2" type="ORF">ACFP3H_22405</name>
</gene>
<accession>A0ABW1JXA6</accession>
<sequence length="82" mass="7957">MRTRLLTITAGTLAAAALSFGNATAAPAAPGPAPVADSGSAALSFLDGILHVIRCGSSATCGNFPFPSDPTTTAIAATPAGW</sequence>
<protein>
    <submittedName>
        <fullName evidence="2">Uncharacterized protein</fullName>
    </submittedName>
</protein>
<evidence type="ECO:0000256" key="1">
    <source>
        <dbReference type="SAM" id="SignalP"/>
    </source>
</evidence>
<feature type="chain" id="PRO_5046046411" evidence="1">
    <location>
        <begin position="26"/>
        <end position="82"/>
    </location>
</feature>
<feature type="signal peptide" evidence="1">
    <location>
        <begin position="1"/>
        <end position="25"/>
    </location>
</feature>
<keyword evidence="3" id="KW-1185">Reference proteome</keyword>